<sequence>MALVNEPTSTKNNRHRKAKLPVPIIFFIHPERPGDDVCHHQGVRDDSIQENLS</sequence>
<dbReference type="RefSeq" id="WP_190887928.1">
    <property type="nucleotide sequence ID" value="NZ_JACWZY010000012.1"/>
</dbReference>
<name>A0A927ASZ5_9BACT</name>
<feature type="region of interest" description="Disordered" evidence="1">
    <location>
        <begin position="34"/>
        <end position="53"/>
    </location>
</feature>
<reference evidence="2" key="1">
    <citation type="submission" date="2020-09" db="EMBL/GenBank/DDBJ databases">
        <authorList>
            <person name="Kim M.K."/>
        </authorList>
    </citation>
    <scope>NUCLEOTIDE SEQUENCE</scope>
    <source>
        <strain evidence="2">BT702</strain>
    </source>
</reference>
<dbReference type="AlphaFoldDB" id="A0A927ASZ5"/>
<accession>A0A927ASZ5</accession>
<gene>
    <name evidence="2" type="ORF">IC229_15600</name>
</gene>
<feature type="compositionally biased region" description="Basic and acidic residues" evidence="1">
    <location>
        <begin position="34"/>
        <end position="47"/>
    </location>
</feature>
<protein>
    <submittedName>
        <fullName evidence="2">Uncharacterized protein</fullName>
    </submittedName>
</protein>
<keyword evidence="3" id="KW-1185">Reference proteome</keyword>
<dbReference type="Proteomes" id="UP000598820">
    <property type="component" value="Unassembled WGS sequence"/>
</dbReference>
<evidence type="ECO:0000256" key="1">
    <source>
        <dbReference type="SAM" id="MobiDB-lite"/>
    </source>
</evidence>
<comment type="caution">
    <text evidence="2">The sequence shown here is derived from an EMBL/GenBank/DDBJ whole genome shotgun (WGS) entry which is preliminary data.</text>
</comment>
<proteinExistence type="predicted"/>
<dbReference type="EMBL" id="JACWZY010000012">
    <property type="protein sequence ID" value="MBD2702075.1"/>
    <property type="molecule type" value="Genomic_DNA"/>
</dbReference>
<organism evidence="2 3">
    <name type="scientific">Spirosoma profusum</name>
    <dbReference type="NCBI Taxonomy" id="2771354"/>
    <lineage>
        <taxon>Bacteria</taxon>
        <taxon>Pseudomonadati</taxon>
        <taxon>Bacteroidota</taxon>
        <taxon>Cytophagia</taxon>
        <taxon>Cytophagales</taxon>
        <taxon>Cytophagaceae</taxon>
        <taxon>Spirosoma</taxon>
    </lineage>
</organism>
<evidence type="ECO:0000313" key="2">
    <source>
        <dbReference type="EMBL" id="MBD2702075.1"/>
    </source>
</evidence>
<evidence type="ECO:0000313" key="3">
    <source>
        <dbReference type="Proteomes" id="UP000598820"/>
    </source>
</evidence>